<reference evidence="1" key="1">
    <citation type="submission" date="2016-07" db="EMBL/GenBank/DDBJ databases">
        <authorList>
            <person name="Bretaudeau A."/>
        </authorList>
    </citation>
    <scope>NUCLEOTIDE SEQUENCE</scope>
    <source>
        <strain evidence="1">Rice</strain>
        <tissue evidence="1">Whole body</tissue>
    </source>
</reference>
<organism evidence="1">
    <name type="scientific">Spodoptera frugiperda</name>
    <name type="common">Fall armyworm</name>
    <dbReference type="NCBI Taxonomy" id="7108"/>
    <lineage>
        <taxon>Eukaryota</taxon>
        <taxon>Metazoa</taxon>
        <taxon>Ecdysozoa</taxon>
        <taxon>Arthropoda</taxon>
        <taxon>Hexapoda</taxon>
        <taxon>Insecta</taxon>
        <taxon>Pterygota</taxon>
        <taxon>Neoptera</taxon>
        <taxon>Endopterygota</taxon>
        <taxon>Lepidoptera</taxon>
        <taxon>Glossata</taxon>
        <taxon>Ditrysia</taxon>
        <taxon>Noctuoidea</taxon>
        <taxon>Noctuidae</taxon>
        <taxon>Amphipyrinae</taxon>
        <taxon>Spodoptera</taxon>
    </lineage>
</organism>
<dbReference type="AlphaFoldDB" id="A0A2H1WD38"/>
<proteinExistence type="predicted"/>
<protein>
    <submittedName>
        <fullName evidence="1">SFRICE_025097</fullName>
    </submittedName>
</protein>
<name>A0A2H1WD38_SPOFR</name>
<evidence type="ECO:0000313" key="1">
    <source>
        <dbReference type="EMBL" id="SOQ50990.1"/>
    </source>
</evidence>
<accession>A0A2H1WD38</accession>
<dbReference type="EMBL" id="ODYU01007853">
    <property type="protein sequence ID" value="SOQ50990.1"/>
    <property type="molecule type" value="Genomic_DNA"/>
</dbReference>
<gene>
    <name evidence="1" type="ORF">SFRICE_025097</name>
</gene>
<sequence>MSSLVIGGEPIAIYQAHFQTPEKFRENRKKFSNTSPDPGIKPETPCLVIALGRRGSQADKLETGYLPGLFHSSSVIMALAIVPKFWKLIDINKYGKYPVTNSNNSVSDHVSLKTYMANEQTSHLIVSDQRRPWTPATPEDLLSISYNCNILVLVWSQWGKNAYKEDPRMR</sequence>